<dbReference type="GO" id="GO:0030170">
    <property type="term" value="F:pyridoxal phosphate binding"/>
    <property type="evidence" value="ECO:0007669"/>
    <property type="project" value="InterPro"/>
</dbReference>
<evidence type="ECO:0000256" key="6">
    <source>
        <dbReference type="ARBA" id="ARBA00023163"/>
    </source>
</evidence>
<comment type="similarity">
    <text evidence="1">In the C-terminal section; belongs to the class-I pyridoxal-phosphate-dependent aminotransferase family.</text>
</comment>
<evidence type="ECO:0000313" key="8">
    <source>
        <dbReference type="EMBL" id="RKQ60132.1"/>
    </source>
</evidence>
<dbReference type="GO" id="GO:0003700">
    <property type="term" value="F:DNA-binding transcription factor activity"/>
    <property type="evidence" value="ECO:0007669"/>
    <property type="project" value="InterPro"/>
</dbReference>
<dbReference type="InterPro" id="IPR015424">
    <property type="entry name" value="PyrdxlP-dep_Trfase"/>
</dbReference>
<dbReference type="RefSeq" id="WP_120810257.1">
    <property type="nucleotide sequence ID" value="NZ_RBID01000013.1"/>
</dbReference>
<dbReference type="Pfam" id="PF00155">
    <property type="entry name" value="Aminotran_1_2"/>
    <property type="match status" value="1"/>
</dbReference>
<dbReference type="SUPFAM" id="SSF46785">
    <property type="entry name" value="Winged helix' DNA-binding domain"/>
    <property type="match status" value="1"/>
</dbReference>
<protein>
    <recommendedName>
        <fullName evidence="2">Putative 8-amino-7-oxononanoate synthase</fullName>
    </recommendedName>
</protein>
<dbReference type="Pfam" id="PF00392">
    <property type="entry name" value="GntR"/>
    <property type="match status" value="1"/>
</dbReference>
<dbReference type="Proteomes" id="UP000279384">
    <property type="component" value="Unassembled WGS sequence"/>
</dbReference>
<evidence type="ECO:0000256" key="1">
    <source>
        <dbReference type="ARBA" id="ARBA00005384"/>
    </source>
</evidence>
<dbReference type="PANTHER" id="PTHR46577">
    <property type="entry name" value="HTH-TYPE TRANSCRIPTIONAL REGULATORY PROTEIN GABR"/>
    <property type="match status" value="1"/>
</dbReference>
<dbReference type="SMART" id="SM00345">
    <property type="entry name" value="HTH_GNTR"/>
    <property type="match status" value="1"/>
</dbReference>
<dbReference type="InterPro" id="IPR000524">
    <property type="entry name" value="Tscrpt_reg_HTH_GntR"/>
</dbReference>
<dbReference type="SUPFAM" id="SSF53383">
    <property type="entry name" value="PLP-dependent transferases"/>
    <property type="match status" value="1"/>
</dbReference>
<dbReference type="Gene3D" id="3.40.640.10">
    <property type="entry name" value="Type I PLP-dependent aspartate aminotransferase-like (Major domain)"/>
    <property type="match status" value="1"/>
</dbReference>
<dbReference type="CDD" id="cd00609">
    <property type="entry name" value="AAT_like"/>
    <property type="match status" value="1"/>
</dbReference>
<evidence type="ECO:0000256" key="4">
    <source>
        <dbReference type="ARBA" id="ARBA00023015"/>
    </source>
</evidence>
<accession>A0A495BG95</accession>
<proteinExistence type="inferred from homology"/>
<dbReference type="InterPro" id="IPR015421">
    <property type="entry name" value="PyrdxlP-dep_Trfase_major"/>
</dbReference>
<dbReference type="AlphaFoldDB" id="A0A495BG95"/>
<evidence type="ECO:0000256" key="2">
    <source>
        <dbReference type="ARBA" id="ARBA00021531"/>
    </source>
</evidence>
<reference evidence="8 9" key="1">
    <citation type="submission" date="2018-10" db="EMBL/GenBank/DDBJ databases">
        <title>Genomic Encyclopedia of Type Strains, Phase IV (KMG-IV): sequencing the most valuable type-strain genomes for metagenomic binning, comparative biology and taxonomic classification.</title>
        <authorList>
            <person name="Goeker M."/>
        </authorList>
    </citation>
    <scope>NUCLEOTIDE SEQUENCE [LARGE SCALE GENOMIC DNA]</scope>
    <source>
        <strain evidence="8 9">DSM 3303</strain>
    </source>
</reference>
<comment type="caution">
    <text evidence="8">The sequence shown here is derived from an EMBL/GenBank/DDBJ whole genome shotgun (WGS) entry which is preliminary data.</text>
</comment>
<gene>
    <name evidence="8" type="ORF">C8E02_1476</name>
</gene>
<keyword evidence="6" id="KW-0804">Transcription</keyword>
<evidence type="ECO:0000256" key="5">
    <source>
        <dbReference type="ARBA" id="ARBA00023125"/>
    </source>
</evidence>
<sequence length="508" mass="55316">MASPSSPSQIALQQMLADLLLQHFRRDSAESNTLQLYRLLRDGILQEVLPPGLRLPSSRQLAQELGIARNTVIHVYERLVVEGYLAAGVGRGTFVLDTGPERLPGREPVAARGGADSLAEISRRGTQLVAQAGAGEKQWGAFMPGVPEVRTFPSRTWMRLHNRQWRKPQPDLLTYSVGPGLPALRSALADYLRSSRGVICTPEQIIVTNGSHAALQLIALLLGDVGDSAWVENPGYWGVHSVWRSSGLDTQPVAVDGDGLQVEEGARLGAPKLIYVSPSHQYPLGAVMSLARRRRLLAYARRNHCWIVEDDYDSEFRYGRSPLPSLQGLDRHGRVIYLATFSKVIYPGLRLAYMVVPEALVASFQTGLSEMFRGGQYLTQAVLADFIAEGHFVSHIRRMRHLYALRRETLLAAIAAHFGARLPIHDGAAGLHLVLGLPDGCDDHAIAEAALKQGILTRPLSAYYRGVAPAQQGLLLGYAHVHEQDIAGHFATLAAVIKAAGIGLAPAP</sequence>
<dbReference type="PANTHER" id="PTHR46577:SF1">
    <property type="entry name" value="HTH-TYPE TRANSCRIPTIONAL REGULATORY PROTEIN GABR"/>
    <property type="match status" value="1"/>
</dbReference>
<keyword evidence="4" id="KW-0805">Transcription regulation</keyword>
<name>A0A495BG95_VOGIN</name>
<evidence type="ECO:0000313" key="9">
    <source>
        <dbReference type="Proteomes" id="UP000279384"/>
    </source>
</evidence>
<keyword evidence="3" id="KW-0663">Pyridoxal phosphate</keyword>
<dbReference type="InterPro" id="IPR051446">
    <property type="entry name" value="HTH_trans_reg/aminotransferase"/>
</dbReference>
<dbReference type="GO" id="GO:0003677">
    <property type="term" value="F:DNA binding"/>
    <property type="evidence" value="ECO:0007669"/>
    <property type="project" value="UniProtKB-KW"/>
</dbReference>
<dbReference type="InterPro" id="IPR036388">
    <property type="entry name" value="WH-like_DNA-bd_sf"/>
</dbReference>
<dbReference type="PRINTS" id="PR00035">
    <property type="entry name" value="HTHGNTR"/>
</dbReference>
<evidence type="ECO:0000256" key="3">
    <source>
        <dbReference type="ARBA" id="ARBA00022898"/>
    </source>
</evidence>
<dbReference type="PROSITE" id="PS50949">
    <property type="entry name" value="HTH_GNTR"/>
    <property type="match status" value="1"/>
</dbReference>
<keyword evidence="5" id="KW-0238">DNA-binding</keyword>
<organism evidence="8 9">
    <name type="scientific">Vogesella indigofera</name>
    <name type="common">Pseudomonas indigofera</name>
    <dbReference type="NCBI Taxonomy" id="45465"/>
    <lineage>
        <taxon>Bacteria</taxon>
        <taxon>Pseudomonadati</taxon>
        <taxon>Pseudomonadota</taxon>
        <taxon>Betaproteobacteria</taxon>
        <taxon>Neisseriales</taxon>
        <taxon>Chromobacteriaceae</taxon>
        <taxon>Vogesella</taxon>
    </lineage>
</organism>
<dbReference type="CDD" id="cd07377">
    <property type="entry name" value="WHTH_GntR"/>
    <property type="match status" value="1"/>
</dbReference>
<dbReference type="InterPro" id="IPR036390">
    <property type="entry name" value="WH_DNA-bd_sf"/>
</dbReference>
<evidence type="ECO:0000259" key="7">
    <source>
        <dbReference type="PROSITE" id="PS50949"/>
    </source>
</evidence>
<dbReference type="InterPro" id="IPR004839">
    <property type="entry name" value="Aminotransferase_I/II_large"/>
</dbReference>
<dbReference type="Gene3D" id="1.10.10.10">
    <property type="entry name" value="Winged helix-like DNA-binding domain superfamily/Winged helix DNA-binding domain"/>
    <property type="match status" value="1"/>
</dbReference>
<feature type="domain" description="HTH gntR-type" evidence="7">
    <location>
        <begin position="30"/>
        <end position="98"/>
    </location>
</feature>
<dbReference type="EMBL" id="RBID01000013">
    <property type="protein sequence ID" value="RKQ60132.1"/>
    <property type="molecule type" value="Genomic_DNA"/>
</dbReference>